<feature type="region of interest" description="Disordered" evidence="1">
    <location>
        <begin position="1"/>
        <end position="24"/>
    </location>
</feature>
<dbReference type="Gene3D" id="3.60.10.10">
    <property type="entry name" value="Endonuclease/exonuclease/phosphatase"/>
    <property type="match status" value="1"/>
</dbReference>
<reference evidence="3 4" key="1">
    <citation type="journal article" date="2018" name="Cell">
        <title>The Chara Genome: Secondary Complexity and Implications for Plant Terrestrialization.</title>
        <authorList>
            <person name="Nishiyama T."/>
            <person name="Sakayama H."/>
            <person name="Vries J.D."/>
            <person name="Buschmann H."/>
            <person name="Saint-Marcoux D."/>
            <person name="Ullrich K.K."/>
            <person name="Haas F.B."/>
            <person name="Vanderstraeten L."/>
            <person name="Becker D."/>
            <person name="Lang D."/>
            <person name="Vosolsobe S."/>
            <person name="Rombauts S."/>
            <person name="Wilhelmsson P.K.I."/>
            <person name="Janitza P."/>
            <person name="Kern R."/>
            <person name="Heyl A."/>
            <person name="Rumpler F."/>
            <person name="Villalobos L.I.A.C."/>
            <person name="Clay J.M."/>
            <person name="Skokan R."/>
            <person name="Toyoda A."/>
            <person name="Suzuki Y."/>
            <person name="Kagoshima H."/>
            <person name="Schijlen E."/>
            <person name="Tajeshwar N."/>
            <person name="Catarino B."/>
            <person name="Hetherington A.J."/>
            <person name="Saltykova A."/>
            <person name="Bonnot C."/>
            <person name="Breuninger H."/>
            <person name="Symeonidi A."/>
            <person name="Radhakrishnan G.V."/>
            <person name="Van Nieuwerburgh F."/>
            <person name="Deforce D."/>
            <person name="Chang C."/>
            <person name="Karol K.G."/>
            <person name="Hedrich R."/>
            <person name="Ulvskov P."/>
            <person name="Glockner G."/>
            <person name="Delwiche C.F."/>
            <person name="Petrasek J."/>
            <person name="Van de Peer Y."/>
            <person name="Friml J."/>
            <person name="Beilby M."/>
            <person name="Dolan L."/>
            <person name="Kohara Y."/>
            <person name="Sugano S."/>
            <person name="Fujiyama A."/>
            <person name="Delaux P.-M."/>
            <person name="Quint M."/>
            <person name="TheiBen G."/>
            <person name="Hagemann M."/>
            <person name="Harholt J."/>
            <person name="Dunand C."/>
            <person name="Zachgo S."/>
            <person name="Langdale J."/>
            <person name="Maumus F."/>
            <person name="Straeten D.V.D."/>
            <person name="Gould S.B."/>
            <person name="Rensing S.A."/>
        </authorList>
    </citation>
    <scope>NUCLEOTIDE SEQUENCE [LARGE SCALE GENOMIC DNA]</scope>
    <source>
        <strain evidence="3 4">S276</strain>
    </source>
</reference>
<dbReference type="AlphaFoldDB" id="A0A388LR87"/>
<evidence type="ECO:0000256" key="1">
    <source>
        <dbReference type="SAM" id="MobiDB-lite"/>
    </source>
</evidence>
<feature type="compositionally biased region" description="Polar residues" evidence="1">
    <location>
        <begin position="1"/>
        <end position="15"/>
    </location>
</feature>
<dbReference type="GO" id="GO:0003824">
    <property type="term" value="F:catalytic activity"/>
    <property type="evidence" value="ECO:0007669"/>
    <property type="project" value="InterPro"/>
</dbReference>
<dbReference type="STRING" id="69332.A0A388LR87"/>
<dbReference type="EMBL" id="BFEA01000494">
    <property type="protein sequence ID" value="GBG84846.1"/>
    <property type="molecule type" value="Genomic_DNA"/>
</dbReference>
<organism evidence="3 4">
    <name type="scientific">Chara braunii</name>
    <name type="common">Braun's stonewort</name>
    <dbReference type="NCBI Taxonomy" id="69332"/>
    <lineage>
        <taxon>Eukaryota</taxon>
        <taxon>Viridiplantae</taxon>
        <taxon>Streptophyta</taxon>
        <taxon>Charophyceae</taxon>
        <taxon>Charales</taxon>
        <taxon>Characeae</taxon>
        <taxon>Chara</taxon>
    </lineage>
</organism>
<feature type="domain" description="Endonuclease/exonuclease/phosphatase" evidence="2">
    <location>
        <begin position="287"/>
        <end position="401"/>
    </location>
</feature>
<dbReference type="Pfam" id="PF03372">
    <property type="entry name" value="Exo_endo_phos"/>
    <property type="match status" value="1"/>
</dbReference>
<evidence type="ECO:0000259" key="2">
    <source>
        <dbReference type="Pfam" id="PF03372"/>
    </source>
</evidence>
<dbReference type="InterPro" id="IPR005135">
    <property type="entry name" value="Endo/exonuclease/phosphatase"/>
</dbReference>
<evidence type="ECO:0000313" key="3">
    <source>
        <dbReference type="EMBL" id="GBG84846.1"/>
    </source>
</evidence>
<evidence type="ECO:0000313" key="4">
    <source>
        <dbReference type="Proteomes" id="UP000265515"/>
    </source>
</evidence>
<proteinExistence type="predicted"/>
<dbReference type="InterPro" id="IPR036691">
    <property type="entry name" value="Endo/exonu/phosph_ase_sf"/>
</dbReference>
<feature type="region of interest" description="Disordered" evidence="1">
    <location>
        <begin position="50"/>
        <end position="71"/>
    </location>
</feature>
<accession>A0A388LR87</accession>
<name>A0A388LR87_CHABU</name>
<comment type="caution">
    <text evidence="3">The sequence shown here is derived from an EMBL/GenBank/DDBJ whole genome shotgun (WGS) entry which is preliminary data.</text>
</comment>
<dbReference type="PANTHER" id="PTHR34044:SF1">
    <property type="entry name" value="NUCLEAR PROTEIN"/>
    <property type="match status" value="1"/>
</dbReference>
<gene>
    <name evidence="3" type="ORF">CBR_g39222</name>
</gene>
<protein>
    <recommendedName>
        <fullName evidence="2">Endonuclease/exonuclease/phosphatase domain-containing protein</fullName>
    </recommendedName>
</protein>
<dbReference type="Proteomes" id="UP000265515">
    <property type="component" value="Unassembled WGS sequence"/>
</dbReference>
<dbReference type="PANTHER" id="PTHR34044">
    <property type="entry name" value="NUCLEAR PROTEIN"/>
    <property type="match status" value="1"/>
</dbReference>
<dbReference type="Gramene" id="GBG84846">
    <property type="protein sequence ID" value="GBG84846"/>
    <property type="gene ID" value="CBR_g39222"/>
</dbReference>
<dbReference type="OrthoDB" id="10252718at2759"/>
<sequence length="1025" mass="114489">MRDISQTTRTPMKQSRINHEGTGEVTCEAEEEELEFVVLSGTRAMPNPPLLIDSSSAVPQPARLPQQPSSSRLASSVIRHQMVLLIYMLTPQGTKFMAKRTEKGILAIPTIETASSPTTKDAVKTVATSFINDRFPFRLIPGIRIGRKSAAAASGGSWHFHIGSLDAKISLDVAALLATQGVVWLPSIWLANRLTVELKETWLTEDVDATLLADFCSTLATDKQPHSPGFRNLLLASWAALVEADLNRRQHASRQPNEDDQQQRIQVQLGEQQWTFMTIYAPSEPAERRTFLEELPHIVPPSQNVILAGDFNLVLQPGLNSPLATPLKMDAHMLLNYMEQHTFIDAYRCTHPTDHGYTWFSSQRTGDAPPPKWRLDLLLTKGAAWESLTAVDVMITPGSDHRTVMADFLLDGQLQRGPGIFRLNTDHLDSPEVLQWVANHWRDWQTTKDWFDSEEEWTAVGFRAVTRALDVFSRIQARGRRRQEEECLANVKEAEDMLESGTLTELYWLHRHDKWLQKWEDFQIEQQICWANRATEKGIATADRMTKETFKRICPQQSHSIIRELQHPFLAEADTARDSMAIGTTFSLDKNGPATSFLGCWLIAWEEGTPVSHTEVSNLDISAKGISLRGFRTSDYWRLAATSWHRNRQEMESSSNGSPPVEATAVDTAAEVTPSVVSATIVGAGRVGAALEKMGKGDDVVVRRGGMISPDGQGPILVCTRNADLDAVVEATPPSRREDLVFFQNGMIEPWLASKGLEKNTVVLVYFAVAKLGDKPVDGKTDVNPEGLTAAKGIWATAVASRLHSAGLSCKVLDAESFRQPMLEKLIWISAFMLVGTRHPGATVGDVESTYRDEVVSLVDELAAAAAAANGVQFDDGLVERLCAYARSVAHYPTAIKEFEWRNGWFYSLSKMALDAGKPDPCPLHTAWLMEDRAKMGYKGQPKFDEGPPDFDPANPYADPVAFFEQREYLTRERFVKVETAKLYREKVRNCYRQEGVNHLQNCREIVKKYLDAVKEIGPWWGKSP</sequence>
<dbReference type="SUPFAM" id="SSF56219">
    <property type="entry name" value="DNase I-like"/>
    <property type="match status" value="1"/>
</dbReference>
<keyword evidence="4" id="KW-1185">Reference proteome</keyword>